<dbReference type="RefSeq" id="WP_114260789.1">
    <property type="nucleotide sequence ID" value="NZ_UFBM01000049.1"/>
</dbReference>
<name>A0ABD7N862_9ENTR</name>
<evidence type="ECO:0000313" key="1">
    <source>
        <dbReference type="EMBL" id="SSG05969.1"/>
    </source>
</evidence>
<proteinExistence type="predicted"/>
<organism evidence="1 2">
    <name type="scientific">Klebsiella quasipneumoniae</name>
    <dbReference type="NCBI Taxonomy" id="1463165"/>
    <lineage>
        <taxon>Bacteria</taxon>
        <taxon>Pseudomonadati</taxon>
        <taxon>Pseudomonadota</taxon>
        <taxon>Gammaproteobacteria</taxon>
        <taxon>Enterobacterales</taxon>
        <taxon>Enterobacteriaceae</taxon>
        <taxon>Klebsiella/Raoultella group</taxon>
        <taxon>Klebsiella</taxon>
        <taxon>Klebsiella pneumoniae complex</taxon>
    </lineage>
</organism>
<evidence type="ECO:0000313" key="2">
    <source>
        <dbReference type="Proteomes" id="UP000252079"/>
    </source>
</evidence>
<dbReference type="EMBL" id="UFBM01000049">
    <property type="protein sequence ID" value="SSG05969.1"/>
    <property type="molecule type" value="Genomic_DNA"/>
</dbReference>
<comment type="caution">
    <text evidence="1">The sequence shown here is derived from an EMBL/GenBank/DDBJ whole genome shotgun (WGS) entry which is preliminary data.</text>
</comment>
<sequence>MSFTIIREYSVVKNYPEMGIMNAGVGEVISSTYTAIIINSLSGGTAEVQFSVDADGVGSGLINFSFPVDGSGDLLKQAEQALESDLKERDSVSSN</sequence>
<reference evidence="1 2" key="1">
    <citation type="submission" date="2018-07" db="EMBL/GenBank/DDBJ databases">
        <authorList>
            <consortium name="Pathogen Informatics"/>
        </authorList>
    </citation>
    <scope>NUCLEOTIDE SEQUENCE [LARGE SCALE GENOMIC DNA]</scope>
    <source>
        <strain evidence="1 2">4300STDY6636950</strain>
    </source>
</reference>
<accession>A0ABD7N862</accession>
<dbReference type="AlphaFoldDB" id="A0ABD7N862"/>
<gene>
    <name evidence="1" type="ORF">SAMEA23995918_04721</name>
</gene>
<dbReference type="Proteomes" id="UP000252079">
    <property type="component" value="Unassembled WGS sequence"/>
</dbReference>
<protein>
    <submittedName>
        <fullName evidence="1">Uncharacterized protein</fullName>
    </submittedName>
</protein>